<feature type="binding site" evidence="17">
    <location>
        <position position="100"/>
    </location>
    <ligand>
        <name>Zn(2+)</name>
        <dbReference type="ChEBI" id="CHEBI:29105"/>
    </ligand>
</feature>
<dbReference type="InterPro" id="IPR004446">
    <property type="entry name" value="Heptose_bisP_phosphatase"/>
</dbReference>
<feature type="site" description="Stabilizes the phosphoryl group" evidence="16">
    <location>
        <position position="102"/>
    </location>
</feature>
<evidence type="ECO:0000256" key="12">
    <source>
        <dbReference type="ARBA" id="ARBA00023277"/>
    </source>
</evidence>
<name>Q0VT24_ALCBS</name>
<dbReference type="Proteomes" id="UP000008871">
    <property type="component" value="Chromosome"/>
</dbReference>
<evidence type="ECO:0000256" key="8">
    <source>
        <dbReference type="ARBA" id="ARBA00022723"/>
    </source>
</evidence>
<comment type="cofactor">
    <cofactor evidence="2 17">
        <name>Mg(2+)</name>
        <dbReference type="ChEBI" id="CHEBI:18420"/>
    </cofactor>
</comment>
<evidence type="ECO:0000313" key="18">
    <source>
        <dbReference type="EMBL" id="CAL15455.1"/>
    </source>
</evidence>
<dbReference type="GO" id="GO:0034200">
    <property type="term" value="F:D-glycero-beta-D-manno-heptose 1,7-bisphosphate 7-phosphatase activity"/>
    <property type="evidence" value="ECO:0007669"/>
    <property type="project" value="UniProtKB-EC"/>
</dbReference>
<dbReference type="FunFam" id="3.40.50.1000:FF:000168">
    <property type="entry name" value="D,D-heptose 1,7-bisphosphate phosphatase"/>
    <property type="match status" value="1"/>
</dbReference>
<feature type="active site" description="Nucleophile" evidence="15">
    <location>
        <position position="8"/>
    </location>
</feature>
<feature type="binding site" evidence="17">
    <location>
        <position position="10"/>
    </location>
    <ligand>
        <name>Mg(2+)</name>
        <dbReference type="ChEBI" id="CHEBI:18420"/>
    </ligand>
</feature>
<evidence type="ECO:0000256" key="5">
    <source>
        <dbReference type="ARBA" id="ARBA00004708"/>
    </source>
</evidence>
<evidence type="ECO:0000256" key="16">
    <source>
        <dbReference type="PIRSR" id="PIRSR004682-3"/>
    </source>
</evidence>
<evidence type="ECO:0000256" key="13">
    <source>
        <dbReference type="ARBA" id="ARBA00061616"/>
    </source>
</evidence>
<feature type="binding site" evidence="17">
    <location>
        <position position="90"/>
    </location>
    <ligand>
        <name>Zn(2+)</name>
        <dbReference type="ChEBI" id="CHEBI:29105"/>
    </ligand>
</feature>
<organism evidence="18 19">
    <name type="scientific">Alcanivorax borkumensis (strain ATCC 700651 / DSM 11573 / NCIMB 13689 / SK2)</name>
    <dbReference type="NCBI Taxonomy" id="393595"/>
    <lineage>
        <taxon>Bacteria</taxon>
        <taxon>Pseudomonadati</taxon>
        <taxon>Pseudomonadota</taxon>
        <taxon>Gammaproteobacteria</taxon>
        <taxon>Oceanospirillales</taxon>
        <taxon>Alcanivoracaceae</taxon>
        <taxon>Alcanivorax</taxon>
    </lineage>
</organism>
<keyword evidence="10 17" id="KW-0862">Zinc</keyword>
<evidence type="ECO:0000256" key="4">
    <source>
        <dbReference type="ARBA" id="ARBA00004496"/>
    </source>
</evidence>
<dbReference type="CDD" id="cd07503">
    <property type="entry name" value="HAD_HisB-N"/>
    <property type="match status" value="1"/>
</dbReference>
<evidence type="ECO:0000256" key="6">
    <source>
        <dbReference type="ARBA" id="ARBA00011245"/>
    </source>
</evidence>
<comment type="subunit">
    <text evidence="6">Monomer.</text>
</comment>
<feature type="site" description="Contributes to substrate recognition" evidence="16">
    <location>
        <position position="101"/>
    </location>
</feature>
<feature type="active site" description="Proton donor" evidence="15">
    <location>
        <position position="10"/>
    </location>
</feature>
<evidence type="ECO:0000313" key="19">
    <source>
        <dbReference type="Proteomes" id="UP000008871"/>
    </source>
</evidence>
<dbReference type="InterPro" id="IPR036412">
    <property type="entry name" value="HAD-like_sf"/>
</dbReference>
<dbReference type="RefSeq" id="WP_011587305.1">
    <property type="nucleotide sequence ID" value="NC_008260.1"/>
</dbReference>
<comment type="pathway">
    <text evidence="5">Nucleotide-sugar biosynthesis; ADP-L-glycero-beta-D-manno-heptose biosynthesis; ADP-L-glycero-beta-D-manno-heptose from D-glycero-beta-D-manno-heptose 7-phosphate: step 2/4.</text>
</comment>
<evidence type="ECO:0000256" key="7">
    <source>
        <dbReference type="ARBA" id="ARBA00022490"/>
    </source>
</evidence>
<keyword evidence="7 14" id="KW-0963">Cytoplasm</keyword>
<gene>
    <name evidence="18" type="ordered locus">ABO_0007</name>
</gene>
<comment type="cofactor">
    <cofactor evidence="3 17">
        <name>Zn(2+)</name>
        <dbReference type="ChEBI" id="CHEBI:29105"/>
    </cofactor>
</comment>
<feature type="binding site" evidence="17">
    <location>
        <position position="8"/>
    </location>
    <ligand>
        <name>Mg(2+)</name>
        <dbReference type="ChEBI" id="CHEBI:18420"/>
    </ligand>
</feature>
<evidence type="ECO:0000256" key="2">
    <source>
        <dbReference type="ARBA" id="ARBA00001946"/>
    </source>
</evidence>
<dbReference type="HOGENOM" id="CLU_085077_2_0_6"/>
<reference evidence="18 19" key="1">
    <citation type="journal article" date="2006" name="Nat. Biotechnol.">
        <title>Genome sequence of the ubiquitous hydrocarbon-degrading marine bacterium Alcanivorax borkumensis.</title>
        <authorList>
            <person name="Schneiker S."/>
            <person name="Martins dos Santos V.A.P."/>
            <person name="Bartels D."/>
            <person name="Bekel T."/>
            <person name="Brecht M."/>
            <person name="Buhrmester J."/>
            <person name="Chernikova T.N."/>
            <person name="Denaro R."/>
            <person name="Ferrer M."/>
            <person name="Gertler C."/>
            <person name="Goesmann A."/>
            <person name="Golyshina O.V."/>
            <person name="Kaminski F."/>
            <person name="Khachane A.N."/>
            <person name="Lang S."/>
            <person name="Linke B."/>
            <person name="McHardy A.C."/>
            <person name="Meyer F."/>
            <person name="Nechitaylo T."/>
            <person name="Puehler A."/>
            <person name="Regenhardt D."/>
            <person name="Rupp O."/>
            <person name="Sabirova J.S."/>
            <person name="Selbitschka W."/>
            <person name="Yakimov M.M."/>
            <person name="Timmis K.N."/>
            <person name="Vorhoelter F.-J."/>
            <person name="Weidner S."/>
            <person name="Kaiser O."/>
            <person name="Golyshin P.N."/>
        </authorList>
    </citation>
    <scope>NUCLEOTIDE SEQUENCE [LARGE SCALE GENOMIC DNA]</scope>
    <source>
        <strain evidence="19">ATCC 700651 / DSM 11573 / NCIMB 13689 / SK2</strain>
    </source>
</reference>
<proteinExistence type="inferred from homology"/>
<keyword evidence="19" id="KW-1185">Reference proteome</keyword>
<evidence type="ECO:0000256" key="3">
    <source>
        <dbReference type="ARBA" id="ARBA00001947"/>
    </source>
</evidence>
<dbReference type="Gene3D" id="3.40.50.1000">
    <property type="entry name" value="HAD superfamily/HAD-like"/>
    <property type="match status" value="1"/>
</dbReference>
<feature type="binding site" evidence="17">
    <location>
        <position position="92"/>
    </location>
    <ligand>
        <name>Zn(2+)</name>
        <dbReference type="ChEBI" id="CHEBI:29105"/>
    </ligand>
</feature>
<dbReference type="PANTHER" id="PTHR42891">
    <property type="entry name" value="D-GLYCERO-BETA-D-MANNO-HEPTOSE-1,7-BISPHOSPHATE 7-PHOSPHATASE"/>
    <property type="match status" value="1"/>
</dbReference>
<dbReference type="eggNOG" id="COG0241">
    <property type="taxonomic scope" value="Bacteria"/>
</dbReference>
<dbReference type="InterPro" id="IPR006549">
    <property type="entry name" value="HAD-SF_hydro_IIIA"/>
</dbReference>
<comment type="catalytic activity">
    <reaction evidence="1">
        <text>D-glycero-beta-D-manno-heptose 1,7-bisphosphate + H2O = D-glycero-beta-D-manno-heptose 1-phosphate + phosphate</text>
        <dbReference type="Rhea" id="RHEA:28518"/>
        <dbReference type="ChEBI" id="CHEBI:15377"/>
        <dbReference type="ChEBI" id="CHEBI:43474"/>
        <dbReference type="ChEBI" id="CHEBI:60208"/>
        <dbReference type="ChEBI" id="CHEBI:61593"/>
        <dbReference type="EC" id="3.1.3.82"/>
    </reaction>
</comment>
<dbReference type="PANTHER" id="PTHR42891:SF1">
    <property type="entry name" value="D-GLYCERO-BETA-D-MANNO-HEPTOSE-1,7-BISPHOSPHATE 7-PHOSPHATASE"/>
    <property type="match status" value="1"/>
</dbReference>
<accession>Q0VT24</accession>
<dbReference type="STRING" id="393595.ABO_0007"/>
<dbReference type="InterPro" id="IPR013954">
    <property type="entry name" value="PNK3P"/>
</dbReference>
<dbReference type="InterPro" id="IPR006543">
    <property type="entry name" value="Histidinol-phos"/>
</dbReference>
<evidence type="ECO:0000256" key="1">
    <source>
        <dbReference type="ARBA" id="ARBA00001226"/>
    </source>
</evidence>
<evidence type="ECO:0000256" key="10">
    <source>
        <dbReference type="ARBA" id="ARBA00022833"/>
    </source>
</evidence>
<dbReference type="NCBIfam" id="TIGR01662">
    <property type="entry name" value="HAD-SF-IIIA"/>
    <property type="match status" value="1"/>
</dbReference>
<evidence type="ECO:0000256" key="14">
    <source>
        <dbReference type="PIRNR" id="PIRNR004682"/>
    </source>
</evidence>
<keyword evidence="8 17" id="KW-0479">Metal-binding</keyword>
<dbReference type="EC" id="3.1.3.-" evidence="14"/>
<evidence type="ECO:0000256" key="17">
    <source>
        <dbReference type="PIRSR" id="PIRSR004682-4"/>
    </source>
</evidence>
<comment type="similarity">
    <text evidence="13 14">Belongs to the gmhB family.</text>
</comment>
<evidence type="ECO:0000256" key="9">
    <source>
        <dbReference type="ARBA" id="ARBA00022801"/>
    </source>
</evidence>
<dbReference type="PIRSF" id="PIRSF004682">
    <property type="entry name" value="GmhB"/>
    <property type="match status" value="1"/>
</dbReference>
<comment type="subcellular location">
    <subcellularLocation>
        <location evidence="4 14">Cytoplasm</location>
    </subcellularLocation>
</comment>
<dbReference type="SUPFAM" id="SSF56784">
    <property type="entry name" value="HAD-like"/>
    <property type="match status" value="1"/>
</dbReference>
<evidence type="ECO:0000256" key="11">
    <source>
        <dbReference type="ARBA" id="ARBA00022842"/>
    </source>
</evidence>
<dbReference type="NCBIfam" id="NF006506">
    <property type="entry name" value="PRK08942.1"/>
    <property type="match status" value="1"/>
</dbReference>
<dbReference type="GO" id="GO:0046872">
    <property type="term" value="F:metal ion binding"/>
    <property type="evidence" value="ECO:0007669"/>
    <property type="project" value="UniProtKB-KW"/>
</dbReference>
<dbReference type="EMBL" id="AM286690">
    <property type="protein sequence ID" value="CAL15455.1"/>
    <property type="molecule type" value="Genomic_DNA"/>
</dbReference>
<dbReference type="NCBIfam" id="TIGR01656">
    <property type="entry name" value="Histidinol-ppas"/>
    <property type="match status" value="1"/>
</dbReference>
<dbReference type="OrthoDB" id="9781367at2"/>
<dbReference type="AlphaFoldDB" id="Q0VT24"/>
<feature type="binding site" evidence="17">
    <location>
        <position position="126"/>
    </location>
    <ligand>
        <name>Mg(2+)</name>
        <dbReference type="ChEBI" id="CHEBI:18420"/>
    </ligand>
</feature>
<feature type="binding site" evidence="17">
    <location>
        <position position="98"/>
    </location>
    <ligand>
        <name>Zn(2+)</name>
        <dbReference type="ChEBI" id="CHEBI:29105"/>
    </ligand>
</feature>
<keyword evidence="9 14" id="KW-0378">Hydrolase</keyword>
<dbReference type="KEGG" id="abo:ABO_0007"/>
<dbReference type="InterPro" id="IPR023214">
    <property type="entry name" value="HAD_sf"/>
</dbReference>
<dbReference type="GO" id="GO:0005975">
    <property type="term" value="P:carbohydrate metabolic process"/>
    <property type="evidence" value="ECO:0007669"/>
    <property type="project" value="InterPro"/>
</dbReference>
<keyword evidence="11 17" id="KW-0460">Magnesium</keyword>
<dbReference type="Pfam" id="PF08645">
    <property type="entry name" value="PNK3P"/>
    <property type="match status" value="1"/>
</dbReference>
<keyword evidence="12 14" id="KW-0119">Carbohydrate metabolism</keyword>
<dbReference type="GO" id="GO:0005737">
    <property type="term" value="C:cytoplasm"/>
    <property type="evidence" value="ECO:0007669"/>
    <property type="project" value="UniProtKB-SubCell"/>
</dbReference>
<protein>
    <recommendedName>
        <fullName evidence="14">D,D-heptose 1,7-bisphosphate phosphatase</fullName>
        <ecNumber evidence="14">3.1.3.-</ecNumber>
    </recommendedName>
</protein>
<feature type="site" description="Stabilizes the phosphoryl group" evidence="16">
    <location>
        <position position="51"/>
    </location>
</feature>
<evidence type="ECO:0000256" key="15">
    <source>
        <dbReference type="PIRSR" id="PIRSR004682-1"/>
    </source>
</evidence>
<sequence length="182" mass="19615">MNKIIILDRDGVINEDSNAYIKTVDEWIPIPGSIDAIARLSKAGYIVTVATNQSGIARGYYDVATLEAMHERLRALVEEQGGKLGKIVYCPHGPDDGCTCRKPLPGLIDQIVTEYGDVAGAPLIGDSLRDLEAGIARHCLPVLVRTGKGNKTLEKGLPDSLGTVSIYDSLADFTDHLLKEKA</sequence>